<keyword evidence="2" id="KW-1185">Reference proteome</keyword>
<dbReference type="GeneID" id="87843925"/>
<dbReference type="AlphaFoldDB" id="A0AAE0H5U0"/>
<dbReference type="EMBL" id="JAUEPN010000013">
    <property type="protein sequence ID" value="KAK3290384.1"/>
    <property type="molecule type" value="Genomic_DNA"/>
</dbReference>
<gene>
    <name evidence="1" type="ORF">B0H64DRAFT_447110</name>
</gene>
<proteinExistence type="predicted"/>
<evidence type="ECO:0000313" key="2">
    <source>
        <dbReference type="Proteomes" id="UP001278766"/>
    </source>
</evidence>
<reference evidence="1" key="1">
    <citation type="journal article" date="2023" name="Mol. Phylogenet. Evol.">
        <title>Genome-scale phylogeny and comparative genomics of the fungal order Sordariales.</title>
        <authorList>
            <person name="Hensen N."/>
            <person name="Bonometti L."/>
            <person name="Westerberg I."/>
            <person name="Brannstrom I.O."/>
            <person name="Guillou S."/>
            <person name="Cros-Aarteil S."/>
            <person name="Calhoun S."/>
            <person name="Haridas S."/>
            <person name="Kuo A."/>
            <person name="Mondo S."/>
            <person name="Pangilinan J."/>
            <person name="Riley R."/>
            <person name="LaButti K."/>
            <person name="Andreopoulos B."/>
            <person name="Lipzen A."/>
            <person name="Chen C."/>
            <person name="Yan M."/>
            <person name="Daum C."/>
            <person name="Ng V."/>
            <person name="Clum A."/>
            <person name="Steindorff A."/>
            <person name="Ohm R.A."/>
            <person name="Martin F."/>
            <person name="Silar P."/>
            <person name="Natvig D.O."/>
            <person name="Lalanne C."/>
            <person name="Gautier V."/>
            <person name="Ament-Velasquez S.L."/>
            <person name="Kruys A."/>
            <person name="Hutchinson M.I."/>
            <person name="Powell A.J."/>
            <person name="Barry K."/>
            <person name="Miller A.N."/>
            <person name="Grigoriev I.V."/>
            <person name="Debuchy R."/>
            <person name="Gladieux P."/>
            <person name="Hiltunen Thoren M."/>
            <person name="Johannesson H."/>
        </authorList>
    </citation>
    <scope>NUCLEOTIDE SEQUENCE</scope>
    <source>
        <strain evidence="1">CBS 168.71</strain>
    </source>
</reference>
<dbReference type="Proteomes" id="UP001278766">
    <property type="component" value="Unassembled WGS sequence"/>
</dbReference>
<name>A0AAE0H5U0_9PEZI</name>
<accession>A0AAE0H5U0</accession>
<comment type="caution">
    <text evidence="1">The sequence shown here is derived from an EMBL/GenBank/DDBJ whole genome shotgun (WGS) entry which is preliminary data.</text>
</comment>
<sequence>MPPKPVNPPSAPVLKQAMAAIVQRQATTKSNLEKARTELSNMQKKNSSGVEQQRVKTKIARLESELAAWPATYQTEVKRWLLAQPSVSTGATKALPQEIKNEISKYLQTNRIAQIEREVIRK</sequence>
<reference evidence="1" key="2">
    <citation type="submission" date="2023-06" db="EMBL/GenBank/DDBJ databases">
        <authorList>
            <consortium name="Lawrence Berkeley National Laboratory"/>
            <person name="Haridas S."/>
            <person name="Hensen N."/>
            <person name="Bonometti L."/>
            <person name="Westerberg I."/>
            <person name="Brannstrom I.O."/>
            <person name="Guillou S."/>
            <person name="Cros-Aarteil S."/>
            <person name="Calhoun S."/>
            <person name="Kuo A."/>
            <person name="Mondo S."/>
            <person name="Pangilinan J."/>
            <person name="Riley R."/>
            <person name="Labutti K."/>
            <person name="Andreopoulos B."/>
            <person name="Lipzen A."/>
            <person name="Chen C."/>
            <person name="Yanf M."/>
            <person name="Daum C."/>
            <person name="Ng V."/>
            <person name="Clum A."/>
            <person name="Steindorff A."/>
            <person name="Ohm R."/>
            <person name="Martin F."/>
            <person name="Silar P."/>
            <person name="Natvig D."/>
            <person name="Lalanne C."/>
            <person name="Gautier V."/>
            <person name="Ament-Velasquez S.L."/>
            <person name="Kruys A."/>
            <person name="Hutchinson M.I."/>
            <person name="Powell A.J."/>
            <person name="Barry K."/>
            <person name="Miller A.N."/>
            <person name="Grigoriev I.V."/>
            <person name="Debuchy R."/>
            <person name="Gladieux P."/>
            <person name="Thoren M.H."/>
            <person name="Johannesson H."/>
        </authorList>
    </citation>
    <scope>NUCLEOTIDE SEQUENCE</scope>
    <source>
        <strain evidence="1">CBS 168.71</strain>
    </source>
</reference>
<organism evidence="1 2">
    <name type="scientific">Chaetomium fimeti</name>
    <dbReference type="NCBI Taxonomy" id="1854472"/>
    <lineage>
        <taxon>Eukaryota</taxon>
        <taxon>Fungi</taxon>
        <taxon>Dikarya</taxon>
        <taxon>Ascomycota</taxon>
        <taxon>Pezizomycotina</taxon>
        <taxon>Sordariomycetes</taxon>
        <taxon>Sordariomycetidae</taxon>
        <taxon>Sordariales</taxon>
        <taxon>Chaetomiaceae</taxon>
        <taxon>Chaetomium</taxon>
    </lineage>
</organism>
<evidence type="ECO:0000313" key="1">
    <source>
        <dbReference type="EMBL" id="KAK3290384.1"/>
    </source>
</evidence>
<protein>
    <submittedName>
        <fullName evidence="1">Uncharacterized protein</fullName>
    </submittedName>
</protein>
<dbReference type="RefSeq" id="XP_062653898.1">
    <property type="nucleotide sequence ID" value="XM_062806977.1"/>
</dbReference>